<keyword evidence="3" id="KW-1185">Reference proteome</keyword>
<feature type="compositionally biased region" description="Pro residues" evidence="1">
    <location>
        <begin position="533"/>
        <end position="547"/>
    </location>
</feature>
<reference evidence="2 3" key="1">
    <citation type="journal article" date="2019" name="Int. J. Syst. Evol. Microbiol.">
        <title>The Global Catalogue of Microorganisms (GCM) 10K type strain sequencing project: providing services to taxonomists for standard genome sequencing and annotation.</title>
        <authorList>
            <consortium name="The Broad Institute Genomics Platform"/>
            <consortium name="The Broad Institute Genome Sequencing Center for Infectious Disease"/>
            <person name="Wu L."/>
            <person name="Ma J."/>
        </authorList>
    </citation>
    <scope>NUCLEOTIDE SEQUENCE [LARGE SCALE GENOMIC DNA]</scope>
    <source>
        <strain evidence="2 3">JCM 11444</strain>
    </source>
</reference>
<organism evidence="2 3">
    <name type="scientific">Streptomyces rhizosphaericus</name>
    <dbReference type="NCBI Taxonomy" id="114699"/>
    <lineage>
        <taxon>Bacteria</taxon>
        <taxon>Bacillati</taxon>
        <taxon>Actinomycetota</taxon>
        <taxon>Actinomycetes</taxon>
        <taxon>Kitasatosporales</taxon>
        <taxon>Streptomycetaceae</taxon>
        <taxon>Streptomyces</taxon>
        <taxon>Streptomyces violaceusniger group</taxon>
    </lineage>
</organism>
<evidence type="ECO:0000256" key="1">
    <source>
        <dbReference type="SAM" id="MobiDB-lite"/>
    </source>
</evidence>
<dbReference type="CDD" id="cd00009">
    <property type="entry name" value="AAA"/>
    <property type="match status" value="1"/>
</dbReference>
<accession>A0ABN1RTH1</accession>
<dbReference type="InterPro" id="IPR027417">
    <property type="entry name" value="P-loop_NTPase"/>
</dbReference>
<evidence type="ECO:0000313" key="2">
    <source>
        <dbReference type="EMBL" id="GAA0963454.1"/>
    </source>
</evidence>
<dbReference type="PANTHER" id="PTHR47691">
    <property type="entry name" value="REGULATOR-RELATED"/>
    <property type="match status" value="1"/>
</dbReference>
<comment type="caution">
    <text evidence="2">The sequence shown here is derived from an EMBL/GenBank/DDBJ whole genome shotgun (WGS) entry which is preliminary data.</text>
</comment>
<protein>
    <recommendedName>
        <fullName evidence="4">AAA+ ATPase domain-containing protein</fullName>
    </recommendedName>
</protein>
<name>A0ABN1RTH1_9ACTN</name>
<gene>
    <name evidence="2" type="ORF">GCM10009575_098740</name>
</gene>
<evidence type="ECO:0008006" key="4">
    <source>
        <dbReference type="Google" id="ProtNLM"/>
    </source>
</evidence>
<dbReference type="Gene3D" id="3.40.50.300">
    <property type="entry name" value="P-loop containing nucleotide triphosphate hydrolases"/>
    <property type="match status" value="1"/>
</dbReference>
<proteinExistence type="predicted"/>
<dbReference type="EMBL" id="BAAAID010000188">
    <property type="protein sequence ID" value="GAA0963454.1"/>
    <property type="molecule type" value="Genomic_DNA"/>
</dbReference>
<feature type="region of interest" description="Disordered" evidence="1">
    <location>
        <begin position="497"/>
        <end position="591"/>
    </location>
</feature>
<sequence length="701" mass="72481">MAGTHGIHVHGDVEGSQVVVGDHNVVINAALGSSVSVRSEGPPPTRRRTRPAGRALPDRAPQLLGRDRELAALERWLGQGYPVQVYGPPGTGKSVLLRRYAADAATSGRDVVYLPAAGVPAEDLVQELFHACYEAEDYKPEPARVRRLMGSVRALLVIDDFQGSTAELAELMDAAPGCDVLLATAERHTWDEGRALRLEGLQEEPALALFGEELRRPLRDEEYEAARRLVTAVRGHPLTLVQAAADTTFEVDEDARVTGLANGLSDAASVLLRLLDALSPLPLSAKLLPILAGGVDKAAITELTSLALIGSSGTGYRTTGRVAHLVAERTGPARDAAKLAPALTAWAAATTATRHDIAAEAPVVCHVLAAAARARDHAAVCALARTTAPALARSLRWGAWHQVLDLGAAAARALGSAADEAYFRQEEEVRKRALGVVALDPSGGALAAGGVIGHIAGHGGAAAGKTGFAAAASNPAAITAAVAALVVGGVFAGLATAGGGQPRARPTPSGQVTSLAATGTRPPDPISTAPRTPTRPPSPSRTSPRPPTKATAPPSPTRITSSPPTDPGQGPVRCQLDSEGTLTLGAPAGGEATDDYAWEDFMQCDDERTLTVDKADPGHVAFGVTPTSCPKTAHPGQAIRVSAPCRYTVLFHPPQSAEPGTQYQAHVIMRDDWGRLSMTLSVYGTVSAASTAGPSSTAPTP</sequence>
<feature type="region of interest" description="Disordered" evidence="1">
    <location>
        <begin position="35"/>
        <end position="60"/>
    </location>
</feature>
<evidence type="ECO:0000313" key="3">
    <source>
        <dbReference type="Proteomes" id="UP001500418"/>
    </source>
</evidence>
<dbReference type="PANTHER" id="PTHR47691:SF3">
    <property type="entry name" value="HTH-TYPE TRANSCRIPTIONAL REGULATOR RV0890C-RELATED"/>
    <property type="match status" value="1"/>
</dbReference>
<feature type="compositionally biased region" description="Polar residues" evidence="1">
    <location>
        <begin position="508"/>
        <end position="517"/>
    </location>
</feature>
<dbReference type="Proteomes" id="UP001500418">
    <property type="component" value="Unassembled WGS sequence"/>
</dbReference>
<dbReference type="SUPFAM" id="SSF52540">
    <property type="entry name" value="P-loop containing nucleoside triphosphate hydrolases"/>
    <property type="match status" value="1"/>
</dbReference>
<feature type="compositionally biased region" description="Low complexity" evidence="1">
    <location>
        <begin position="548"/>
        <end position="563"/>
    </location>
</feature>